<dbReference type="EMBL" id="ASGY01000029">
    <property type="protein sequence ID" value="KGE69233.1"/>
    <property type="molecule type" value="Genomic_DNA"/>
</dbReference>
<comment type="caution">
    <text evidence="2">The sequence shown here is derived from an EMBL/GenBank/DDBJ whole genome shotgun (WGS) entry which is preliminary data.</text>
</comment>
<feature type="region of interest" description="Disordered" evidence="1">
    <location>
        <begin position="221"/>
        <end position="242"/>
    </location>
</feature>
<reference evidence="2 3" key="1">
    <citation type="journal article" date="2013" name="Genome Announc.">
        <title>Draft Genome Sequence of Pseudomonas fluorescens LMG 5329, a White Line-Inducing Principle-Producing Bioindicator for the Mushroom Pathogen Pseudomonas tolaasii.</title>
        <authorList>
            <person name="Ghequire M.G."/>
            <person name="Rokni-Zadeh H."/>
            <person name="Zarrineh P."/>
            <person name="De Mot R."/>
        </authorList>
    </citation>
    <scope>NUCLEOTIDE SEQUENCE [LARGE SCALE GENOMIC DNA]</scope>
    <source>
        <strain evidence="2 3">LMG 5329</strain>
    </source>
</reference>
<sequence length="242" mass="27158">MDATRMIIMGFPENKAIGLGIAHRLYPAGPIHIDLRVPERGLYFRFAWGEGHGLDVRGRTVRLANELFSIAQLSELFSWLHDWERFMAIKFEPADAMDADFIRRITQSSDELYPEAKSTALEYYGSAERTEPEWVGILGSTSPNHAIFINMFKTKEGFGLAATAHSAIVNILKQKVSSQDDLIDQNVVDNIQTVISTFDQGQKNLLGTDIRTLIYSADTINRTPPVADPESERREPTDSPES</sequence>
<organism evidence="2 3">
    <name type="scientific">Pseudomonas fluorescens LMG 5329</name>
    <dbReference type="NCBI Taxonomy" id="1324332"/>
    <lineage>
        <taxon>Bacteria</taxon>
        <taxon>Pseudomonadati</taxon>
        <taxon>Pseudomonadota</taxon>
        <taxon>Gammaproteobacteria</taxon>
        <taxon>Pseudomonadales</taxon>
        <taxon>Pseudomonadaceae</taxon>
        <taxon>Pseudomonas</taxon>
    </lineage>
</organism>
<protein>
    <submittedName>
        <fullName evidence="2">Uncharacterized protein</fullName>
    </submittedName>
</protein>
<evidence type="ECO:0000256" key="1">
    <source>
        <dbReference type="SAM" id="MobiDB-lite"/>
    </source>
</evidence>
<feature type="compositionally biased region" description="Basic and acidic residues" evidence="1">
    <location>
        <begin position="230"/>
        <end position="242"/>
    </location>
</feature>
<gene>
    <name evidence="2" type="ORF">K814_0104085</name>
</gene>
<proteinExistence type="predicted"/>
<accession>A0A0A1Z4T6</accession>
<evidence type="ECO:0000313" key="3">
    <source>
        <dbReference type="Proteomes" id="UP000030060"/>
    </source>
</evidence>
<name>A0A0A1Z4T6_PSEFL</name>
<dbReference type="Proteomes" id="UP000030060">
    <property type="component" value="Unassembled WGS sequence"/>
</dbReference>
<dbReference type="AlphaFoldDB" id="A0A0A1Z4T6"/>
<evidence type="ECO:0000313" key="2">
    <source>
        <dbReference type="EMBL" id="KGE69233.1"/>
    </source>
</evidence>